<gene>
    <name evidence="1" type="ORF">BHM03_00018800</name>
</gene>
<evidence type="ECO:0000313" key="1">
    <source>
        <dbReference type="EMBL" id="RZR72961.1"/>
    </source>
</evidence>
<name>A0A445MFE5_ENSVE</name>
<dbReference type="AlphaFoldDB" id="A0A445MFE5"/>
<protein>
    <submittedName>
        <fullName evidence="1">Uncharacterized protein</fullName>
    </submittedName>
</protein>
<sequence length="104" mass="11605">MVRRRSSSPTGHPCCTWPCPDDCGLYARSLSRSLHPSRPPGPNLQVWRLHTCFRCPTAASAPPTAVPAPCRTSFCSTHYKLFSLHRFKIDVLDRSSILRGHDSS</sequence>
<accession>A0A445MFE5</accession>
<dbReference type="Proteomes" id="UP000290560">
    <property type="component" value="Unassembled WGS sequence"/>
</dbReference>
<reference evidence="1" key="1">
    <citation type="journal article" date="2018" name="Data Brief">
        <title>Genome sequence data from 17 accessions of Ensete ventricosum, a staple food crop for millions in Ethiopia.</title>
        <authorList>
            <person name="Yemataw Z."/>
            <person name="Muzemil S."/>
            <person name="Ambachew D."/>
            <person name="Tripathi L."/>
            <person name="Tesfaye K."/>
            <person name="Chala A."/>
            <person name="Farbos A."/>
            <person name="O'Neill P."/>
            <person name="Moore K."/>
            <person name="Grant M."/>
            <person name="Studholme D.J."/>
        </authorList>
    </citation>
    <scope>NUCLEOTIDE SEQUENCE [LARGE SCALE GENOMIC DNA]</scope>
    <source>
        <tissue evidence="1">Leaf</tissue>
    </source>
</reference>
<dbReference type="EMBL" id="KV875793">
    <property type="protein sequence ID" value="RZR72961.1"/>
    <property type="molecule type" value="Genomic_DNA"/>
</dbReference>
<proteinExistence type="predicted"/>
<organism evidence="1">
    <name type="scientific">Ensete ventricosum</name>
    <name type="common">Abyssinian banana</name>
    <name type="synonym">Musa ensete</name>
    <dbReference type="NCBI Taxonomy" id="4639"/>
    <lineage>
        <taxon>Eukaryota</taxon>
        <taxon>Viridiplantae</taxon>
        <taxon>Streptophyta</taxon>
        <taxon>Embryophyta</taxon>
        <taxon>Tracheophyta</taxon>
        <taxon>Spermatophyta</taxon>
        <taxon>Magnoliopsida</taxon>
        <taxon>Liliopsida</taxon>
        <taxon>Zingiberales</taxon>
        <taxon>Musaceae</taxon>
        <taxon>Ensete</taxon>
    </lineage>
</organism>